<dbReference type="InterPro" id="IPR036676">
    <property type="entry name" value="PurM-like_C_sf"/>
</dbReference>
<dbReference type="HAMAP" id="MF_00625">
    <property type="entry name" value="SelD"/>
    <property type="match status" value="1"/>
</dbReference>
<gene>
    <name evidence="9 12" type="primary">selD</name>
    <name evidence="12" type="ORF">FHG85_06840</name>
</gene>
<dbReference type="InterPro" id="IPR010918">
    <property type="entry name" value="PurM-like_C_dom"/>
</dbReference>
<sequence>MSEKFDLLSTVEYGGCSAKIPAAILDSVLLNLPRITDANVLVDIDTHDDAGVYRINDELALIFTTDFFPPICSDPFEFGQIAATNSFSDVYAMGGEPFLALNLAMFPSSQIPLDAYKQILEGAADVAQKANAIIIGGHTIDDYPPKFGLAVIGRIKPDRVITNAGLKPGQKLILTKPIGTGVIVAGQRIGMVSESAYRAALDNMKVLNDKAALVMQQFGVTGATDVTGFGLLGHLAKMLKASGVGVSIDTTCISFLPEAYQLTDEGCIPGAAFRNLEFIENVLEAQDGVDYNTKMLMCDAQTSGGILMGVNPEHVNDALEALKKFGYLQSTVIGEVTNSNKLLLIR</sequence>
<dbReference type="GO" id="GO:0005737">
    <property type="term" value="C:cytoplasm"/>
    <property type="evidence" value="ECO:0007669"/>
    <property type="project" value="TreeGrafter"/>
</dbReference>
<evidence type="ECO:0000256" key="7">
    <source>
        <dbReference type="ARBA" id="ARBA00022842"/>
    </source>
</evidence>
<dbReference type="PANTHER" id="PTHR10256:SF0">
    <property type="entry name" value="INACTIVE SELENIDE, WATER DIKINASE-LIKE PROTEIN-RELATED"/>
    <property type="match status" value="1"/>
</dbReference>
<dbReference type="PANTHER" id="PTHR10256">
    <property type="entry name" value="SELENIDE, WATER DIKINASE"/>
    <property type="match status" value="1"/>
</dbReference>
<keyword evidence="13" id="KW-1185">Reference proteome</keyword>
<feature type="binding site" description="in other chain" evidence="9">
    <location>
        <begin position="46"/>
        <end position="48"/>
    </location>
    <ligand>
        <name>ATP</name>
        <dbReference type="ChEBI" id="CHEBI:30616"/>
        <note>ligand shared between dimeric partners</note>
    </ligand>
</feature>
<evidence type="ECO:0000256" key="3">
    <source>
        <dbReference type="ARBA" id="ARBA00022723"/>
    </source>
</evidence>
<evidence type="ECO:0000256" key="1">
    <source>
        <dbReference type="ARBA" id="ARBA00008026"/>
    </source>
</evidence>
<dbReference type="Pfam" id="PF00586">
    <property type="entry name" value="AIRS"/>
    <property type="match status" value="1"/>
</dbReference>
<evidence type="ECO:0000256" key="4">
    <source>
        <dbReference type="ARBA" id="ARBA00022741"/>
    </source>
</evidence>
<dbReference type="SUPFAM" id="SSF56042">
    <property type="entry name" value="PurM C-terminal domain-like"/>
    <property type="match status" value="1"/>
</dbReference>
<comment type="similarity">
    <text evidence="1 9">Belongs to the selenophosphate synthase 1 family. Class I subfamily.</text>
</comment>
<keyword evidence="6 9" id="KW-0067">ATP-binding</keyword>
<dbReference type="InterPro" id="IPR036921">
    <property type="entry name" value="PurM-like_N_sf"/>
</dbReference>
<dbReference type="AlphaFoldDB" id="A0A7D3XKT3"/>
<proteinExistence type="inferred from homology"/>
<dbReference type="PIRSF" id="PIRSF036407">
    <property type="entry name" value="Selenphspht_syn"/>
    <property type="match status" value="1"/>
</dbReference>
<comment type="function">
    <text evidence="9">Synthesizes selenophosphate from selenide and ATP.</text>
</comment>
<dbReference type="GO" id="GO:0005524">
    <property type="term" value="F:ATP binding"/>
    <property type="evidence" value="ECO:0007669"/>
    <property type="project" value="UniProtKB-UniRule"/>
</dbReference>
<feature type="binding site" evidence="9">
    <location>
        <begin position="137"/>
        <end position="139"/>
    </location>
    <ligand>
        <name>ATP</name>
        <dbReference type="ChEBI" id="CHEBI:30616"/>
        <note>ligand shared between dimeric partners</note>
    </ligand>
</feature>
<dbReference type="KEGG" id="ttz:FHG85_06840"/>
<dbReference type="InterPro" id="IPR004536">
    <property type="entry name" value="SPS/SelD"/>
</dbReference>
<dbReference type="CDD" id="cd02195">
    <property type="entry name" value="SelD"/>
    <property type="match status" value="1"/>
</dbReference>
<feature type="site" description="Important for catalytic activity" evidence="9">
    <location>
        <position position="19"/>
    </location>
</feature>
<evidence type="ECO:0000313" key="12">
    <source>
        <dbReference type="EMBL" id="QKG79990.1"/>
    </source>
</evidence>
<dbReference type="GO" id="GO:0000287">
    <property type="term" value="F:magnesium ion binding"/>
    <property type="evidence" value="ECO:0007669"/>
    <property type="project" value="UniProtKB-UniRule"/>
</dbReference>
<dbReference type="Gene3D" id="3.30.1330.10">
    <property type="entry name" value="PurM-like, N-terminal domain"/>
    <property type="match status" value="1"/>
</dbReference>
<feature type="domain" description="PurM-like N-terminal" evidence="10">
    <location>
        <begin position="48"/>
        <end position="155"/>
    </location>
</feature>
<feature type="binding site" evidence="9">
    <location>
        <position position="49"/>
    </location>
    <ligand>
        <name>Mg(2+)</name>
        <dbReference type="ChEBI" id="CHEBI:18420"/>
    </ligand>
</feature>
<evidence type="ECO:0000313" key="13">
    <source>
        <dbReference type="Proteomes" id="UP000500961"/>
    </source>
</evidence>
<dbReference type="InterPro" id="IPR016188">
    <property type="entry name" value="PurM-like_N"/>
</dbReference>
<feature type="binding site" description="in other chain" evidence="9">
    <location>
        <position position="66"/>
    </location>
    <ligand>
        <name>ATP</name>
        <dbReference type="ChEBI" id="CHEBI:30616"/>
        <note>ligand shared between dimeric partners</note>
    </ligand>
</feature>
<dbReference type="GO" id="GO:0004756">
    <property type="term" value="F:selenide, water dikinase activity"/>
    <property type="evidence" value="ECO:0007669"/>
    <property type="project" value="UniProtKB-UniRule"/>
</dbReference>
<accession>A0A7D3XKT3</accession>
<evidence type="ECO:0000259" key="11">
    <source>
        <dbReference type="Pfam" id="PF02769"/>
    </source>
</evidence>
<keyword evidence="7 9" id="KW-0460">Magnesium</keyword>
<evidence type="ECO:0000256" key="5">
    <source>
        <dbReference type="ARBA" id="ARBA00022777"/>
    </source>
</evidence>
<keyword evidence="5 9" id="KW-0418">Kinase</keyword>
<dbReference type="GO" id="GO:0016260">
    <property type="term" value="P:selenocysteine biosynthetic process"/>
    <property type="evidence" value="ECO:0007669"/>
    <property type="project" value="InterPro"/>
</dbReference>
<evidence type="ECO:0000256" key="9">
    <source>
        <dbReference type="HAMAP-Rule" id="MF_00625"/>
    </source>
</evidence>
<comment type="subunit">
    <text evidence="9">Homodimer.</text>
</comment>
<feature type="binding site" description="in other chain" evidence="9">
    <location>
        <position position="19"/>
    </location>
    <ligand>
        <name>ATP</name>
        <dbReference type="ChEBI" id="CHEBI:30616"/>
        <note>ligand shared between dimeric partners</note>
    </ligand>
</feature>
<reference evidence="12 13" key="1">
    <citation type="submission" date="2019-07" db="EMBL/GenBank/DDBJ databases">
        <title>Thalassofilum flectens gen. nov., sp. nov., a novel moderate thermophilic anaerobe from a shallow sea hot spring in Kunashir Island (Russia), representing a new family in the order Bacteroidales, and proposal of Thalassofilacea fam. nov.</title>
        <authorList>
            <person name="Kochetkova T.V."/>
            <person name="Podosokorskaya O.A."/>
            <person name="Novikov A."/>
            <person name="Elcheninov A.G."/>
            <person name="Toshchakov S.V."/>
            <person name="Kublanov I.V."/>
        </authorList>
    </citation>
    <scope>NUCLEOTIDE SEQUENCE [LARGE SCALE GENOMIC DNA]</scope>
    <source>
        <strain evidence="12 13">38-H</strain>
    </source>
</reference>
<feature type="binding site" evidence="9">
    <location>
        <position position="89"/>
    </location>
    <ligand>
        <name>Mg(2+)</name>
        <dbReference type="ChEBI" id="CHEBI:18420"/>
    </ligand>
</feature>
<dbReference type="InterPro" id="IPR023061">
    <property type="entry name" value="SelD_I"/>
</dbReference>
<dbReference type="Pfam" id="PF02769">
    <property type="entry name" value="AIRS_C"/>
    <property type="match status" value="1"/>
</dbReference>
<name>A0A7D3XKT3_9BACT</name>
<dbReference type="RefSeq" id="WP_173074295.1">
    <property type="nucleotide sequence ID" value="NZ_CP041345.1"/>
</dbReference>
<feature type="binding site" evidence="9">
    <location>
        <position position="225"/>
    </location>
    <ligand>
        <name>Mg(2+)</name>
        <dbReference type="ChEBI" id="CHEBI:18420"/>
    </ligand>
</feature>
<dbReference type="NCBIfam" id="TIGR00476">
    <property type="entry name" value="selD"/>
    <property type="match status" value="1"/>
</dbReference>
<feature type="active site" evidence="9">
    <location>
        <position position="16"/>
    </location>
</feature>
<dbReference type="Gene3D" id="3.90.650.10">
    <property type="entry name" value="PurM-like C-terminal domain"/>
    <property type="match status" value="1"/>
</dbReference>
<protein>
    <recommendedName>
        <fullName evidence="9">Selenide, water dikinase</fullName>
        <ecNumber evidence="9">2.7.9.3</ecNumber>
    </recommendedName>
    <alternativeName>
        <fullName evidence="9">Selenium donor protein</fullName>
    </alternativeName>
    <alternativeName>
        <fullName evidence="9">Selenophosphate synthase</fullName>
    </alternativeName>
</protein>
<keyword evidence="3 9" id="KW-0479">Metal-binding</keyword>
<dbReference type="Proteomes" id="UP000500961">
    <property type="component" value="Chromosome"/>
</dbReference>
<comment type="cofactor">
    <cofactor evidence="9">
        <name>Mg(2+)</name>
        <dbReference type="ChEBI" id="CHEBI:18420"/>
    </cofactor>
    <text evidence="9">Binds 1 Mg(2+) ion per monomer.</text>
</comment>
<evidence type="ECO:0000256" key="2">
    <source>
        <dbReference type="ARBA" id="ARBA00022679"/>
    </source>
</evidence>
<dbReference type="EMBL" id="CP041345">
    <property type="protein sequence ID" value="QKG79990.1"/>
    <property type="molecule type" value="Genomic_DNA"/>
</dbReference>
<evidence type="ECO:0000259" key="10">
    <source>
        <dbReference type="Pfam" id="PF00586"/>
    </source>
</evidence>
<organism evidence="12 13">
    <name type="scientific">Tenuifilum thalassicum</name>
    <dbReference type="NCBI Taxonomy" id="2590900"/>
    <lineage>
        <taxon>Bacteria</taxon>
        <taxon>Pseudomonadati</taxon>
        <taxon>Bacteroidota</taxon>
        <taxon>Bacteroidia</taxon>
        <taxon>Bacteroidales</taxon>
        <taxon>Tenuifilaceae</taxon>
        <taxon>Tenuifilum</taxon>
    </lineage>
</organism>
<comment type="catalytic activity">
    <reaction evidence="9">
        <text>hydrogenselenide + ATP + H2O = selenophosphate + AMP + phosphate + 2 H(+)</text>
        <dbReference type="Rhea" id="RHEA:18737"/>
        <dbReference type="ChEBI" id="CHEBI:15377"/>
        <dbReference type="ChEBI" id="CHEBI:15378"/>
        <dbReference type="ChEBI" id="CHEBI:16144"/>
        <dbReference type="ChEBI" id="CHEBI:29317"/>
        <dbReference type="ChEBI" id="CHEBI:30616"/>
        <dbReference type="ChEBI" id="CHEBI:43474"/>
        <dbReference type="ChEBI" id="CHEBI:456215"/>
        <dbReference type="EC" id="2.7.9.3"/>
    </reaction>
</comment>
<keyword evidence="4 9" id="KW-0547">Nucleotide-binding</keyword>
<keyword evidence="8 9" id="KW-0711">Selenium</keyword>
<feature type="domain" description="PurM-like C-terminal" evidence="11">
    <location>
        <begin position="167"/>
        <end position="341"/>
    </location>
</feature>
<keyword evidence="2 9" id="KW-0808">Transferase</keyword>
<dbReference type="NCBIfam" id="NF002098">
    <property type="entry name" value="PRK00943.1"/>
    <property type="match status" value="1"/>
</dbReference>
<feature type="binding site" description="in other chain" evidence="9">
    <location>
        <position position="89"/>
    </location>
    <ligand>
        <name>ATP</name>
        <dbReference type="ChEBI" id="CHEBI:30616"/>
        <note>ligand shared between dimeric partners</note>
    </ligand>
</feature>
<evidence type="ECO:0000256" key="6">
    <source>
        <dbReference type="ARBA" id="ARBA00022840"/>
    </source>
</evidence>
<dbReference type="SUPFAM" id="SSF55326">
    <property type="entry name" value="PurM N-terminal domain-like"/>
    <property type="match status" value="1"/>
</dbReference>
<dbReference type="EC" id="2.7.9.3" evidence="9"/>
<evidence type="ECO:0000256" key="8">
    <source>
        <dbReference type="ARBA" id="ARBA00023266"/>
    </source>
</evidence>